<dbReference type="PIRSF" id="PIRSF005572">
    <property type="entry name" value="NifS"/>
    <property type="match status" value="1"/>
</dbReference>
<dbReference type="InterPro" id="IPR015424">
    <property type="entry name" value="PyrdxlP-dep_Trfase"/>
</dbReference>
<gene>
    <name evidence="8" type="primary">nifS</name>
    <name evidence="8" type="ORF">RCIX2151</name>
</gene>
<name>Q0W2W6_METAR</name>
<evidence type="ECO:0000313" key="9">
    <source>
        <dbReference type="Proteomes" id="UP000000663"/>
    </source>
</evidence>
<comment type="cofactor">
    <cofactor evidence="1">
        <name>pyridoxal 5'-phosphate</name>
        <dbReference type="ChEBI" id="CHEBI:597326"/>
    </cofactor>
</comment>
<dbReference type="PANTHER" id="PTHR43586:SF8">
    <property type="entry name" value="CYSTEINE DESULFURASE 1, CHLOROPLASTIC"/>
    <property type="match status" value="1"/>
</dbReference>
<evidence type="ECO:0000256" key="1">
    <source>
        <dbReference type="ARBA" id="ARBA00001933"/>
    </source>
</evidence>
<comment type="catalytic activity">
    <reaction evidence="6">
        <text>(sulfur carrier)-H + L-cysteine = (sulfur carrier)-SH + L-alanine</text>
        <dbReference type="Rhea" id="RHEA:43892"/>
        <dbReference type="Rhea" id="RHEA-COMP:14737"/>
        <dbReference type="Rhea" id="RHEA-COMP:14739"/>
        <dbReference type="ChEBI" id="CHEBI:29917"/>
        <dbReference type="ChEBI" id="CHEBI:35235"/>
        <dbReference type="ChEBI" id="CHEBI:57972"/>
        <dbReference type="ChEBI" id="CHEBI:64428"/>
        <dbReference type="EC" id="2.8.1.7"/>
    </reaction>
</comment>
<dbReference type="EC" id="2.8.1.7" evidence="3"/>
<dbReference type="InterPro" id="IPR010970">
    <property type="entry name" value="Cys_dSase_SufS"/>
</dbReference>
<dbReference type="PANTHER" id="PTHR43586">
    <property type="entry name" value="CYSTEINE DESULFURASE"/>
    <property type="match status" value="1"/>
</dbReference>
<evidence type="ECO:0000256" key="3">
    <source>
        <dbReference type="ARBA" id="ARBA00012239"/>
    </source>
</evidence>
<dbReference type="Gene3D" id="3.90.1150.10">
    <property type="entry name" value="Aspartate Aminotransferase, domain 1"/>
    <property type="match status" value="1"/>
</dbReference>
<evidence type="ECO:0000256" key="6">
    <source>
        <dbReference type="ARBA" id="ARBA00050776"/>
    </source>
</evidence>
<feature type="domain" description="Aminotransferase class V" evidence="7">
    <location>
        <begin position="18"/>
        <end position="381"/>
    </location>
</feature>
<evidence type="ECO:0000256" key="5">
    <source>
        <dbReference type="ARBA" id="ARBA00022898"/>
    </source>
</evidence>
<dbReference type="RefSeq" id="WP_012035300.1">
    <property type="nucleotide sequence ID" value="NC_009464.1"/>
</dbReference>
<dbReference type="Proteomes" id="UP000000663">
    <property type="component" value="Chromosome"/>
</dbReference>
<sequence>MYDVYRIREDFPVLREVVYLDSAATSQKPVQVAEAVQEYFTRYCGNYGRGAHRLSRRTTEKYEDARETVAGFFGINPRCTVFTRNTTESINMVALGLDWKKGDHVITTVVEHHSNLLPWIRLQEKGVEVTVVDSDMHGIVTAEAIEKAITDKTRLIAVTHVSNFFGAAQDIKAVARIAKKHGIMLLIDAAQSAGEIPLNLDEIGCDFAAMPGHKGLLGPQGTGILYVREPERLQPVFVGGGTVQKVTTGSFTFDEIPSRFEYGTPNIPGIIGLGRGVEYVKAMGVENIEAHVNRLARECARRLAEIPQVELYGPDNRVSLTSFNVENINPHDVAMILDETKKICVRSGQHCAQTALARLCIAGSVRASFACYSTMEEVDLLARSVEAIAKSFS</sequence>
<keyword evidence="9" id="KW-1185">Reference proteome</keyword>
<dbReference type="InterPro" id="IPR016454">
    <property type="entry name" value="Cysteine_dSase"/>
</dbReference>
<accession>Q0W2W6</accession>
<comment type="similarity">
    <text evidence="2">Belongs to the class-V pyridoxal-phosphate-dependent aminotransferase family. Csd subfamily.</text>
</comment>
<evidence type="ECO:0000259" key="7">
    <source>
        <dbReference type="Pfam" id="PF00266"/>
    </source>
</evidence>
<dbReference type="OrthoDB" id="5817at2157"/>
<evidence type="ECO:0000256" key="2">
    <source>
        <dbReference type="ARBA" id="ARBA00010447"/>
    </source>
</evidence>
<dbReference type="PATRIC" id="fig|351160.9.peg.1005"/>
<evidence type="ECO:0000313" key="8">
    <source>
        <dbReference type="EMBL" id="CAJ37277.1"/>
    </source>
</evidence>
<dbReference type="GO" id="GO:0030170">
    <property type="term" value="F:pyridoxal phosphate binding"/>
    <property type="evidence" value="ECO:0007669"/>
    <property type="project" value="InterPro"/>
</dbReference>
<evidence type="ECO:0000256" key="4">
    <source>
        <dbReference type="ARBA" id="ARBA00022679"/>
    </source>
</evidence>
<keyword evidence="4 8" id="KW-0808">Transferase</keyword>
<proteinExistence type="inferred from homology"/>
<dbReference type="AlphaFoldDB" id="Q0W2W6"/>
<dbReference type="eggNOG" id="arCOG00065">
    <property type="taxonomic scope" value="Archaea"/>
</dbReference>
<keyword evidence="5" id="KW-0663">Pyridoxal phosphate</keyword>
<dbReference type="EMBL" id="AM114193">
    <property type="protein sequence ID" value="CAJ37277.1"/>
    <property type="molecule type" value="Genomic_DNA"/>
</dbReference>
<dbReference type="STRING" id="351160.RCIX2151"/>
<dbReference type="KEGG" id="rci:RCIX2151"/>
<dbReference type="Pfam" id="PF00266">
    <property type="entry name" value="Aminotran_5"/>
    <property type="match status" value="1"/>
</dbReference>
<dbReference type="Gene3D" id="3.40.640.10">
    <property type="entry name" value="Type I PLP-dependent aspartate aminotransferase-like (Major domain)"/>
    <property type="match status" value="1"/>
</dbReference>
<dbReference type="InterPro" id="IPR015422">
    <property type="entry name" value="PyrdxlP-dep_Trfase_small"/>
</dbReference>
<dbReference type="CDD" id="cd06453">
    <property type="entry name" value="SufS_like"/>
    <property type="match status" value="1"/>
</dbReference>
<reference evidence="8 9" key="1">
    <citation type="journal article" date="2006" name="Science">
        <title>Genome of rice cluster I archaea -- the key methane producers in the rice rhizosphere.</title>
        <authorList>
            <person name="Erkel C."/>
            <person name="Kube M."/>
            <person name="Reinhardt R."/>
            <person name="Liesack W."/>
        </authorList>
    </citation>
    <scope>NUCLEOTIDE SEQUENCE [LARGE SCALE GENOMIC DNA]</scope>
    <source>
        <strain evidence="9">DSM 22066 / NBRC 105507 / MRE50</strain>
    </source>
</reference>
<dbReference type="GO" id="GO:0006534">
    <property type="term" value="P:cysteine metabolic process"/>
    <property type="evidence" value="ECO:0007669"/>
    <property type="project" value="InterPro"/>
</dbReference>
<dbReference type="SUPFAM" id="SSF53383">
    <property type="entry name" value="PLP-dependent transferases"/>
    <property type="match status" value="1"/>
</dbReference>
<protein>
    <recommendedName>
        <fullName evidence="3">cysteine desulfurase</fullName>
        <ecNumber evidence="3">2.8.1.7</ecNumber>
    </recommendedName>
</protein>
<organism evidence="8 9">
    <name type="scientific">Methanocella arvoryzae (strain DSM 22066 / NBRC 105507 / MRE50)</name>
    <dbReference type="NCBI Taxonomy" id="351160"/>
    <lineage>
        <taxon>Archaea</taxon>
        <taxon>Methanobacteriati</taxon>
        <taxon>Methanobacteriota</taxon>
        <taxon>Stenosarchaea group</taxon>
        <taxon>Methanomicrobia</taxon>
        <taxon>Methanocellales</taxon>
        <taxon>Methanocellaceae</taxon>
        <taxon>Methanocella</taxon>
    </lineage>
</organism>
<dbReference type="InterPro" id="IPR015421">
    <property type="entry name" value="PyrdxlP-dep_Trfase_major"/>
</dbReference>
<dbReference type="GO" id="GO:0031071">
    <property type="term" value="F:cysteine desulfurase activity"/>
    <property type="evidence" value="ECO:0007669"/>
    <property type="project" value="UniProtKB-EC"/>
</dbReference>
<dbReference type="InterPro" id="IPR000192">
    <property type="entry name" value="Aminotrans_V_dom"/>
</dbReference>
<dbReference type="GeneID" id="5142766"/>